<evidence type="ECO:0000256" key="4">
    <source>
        <dbReference type="ARBA" id="ARBA00022989"/>
    </source>
</evidence>
<dbReference type="Proteomes" id="UP000460257">
    <property type="component" value="Unassembled WGS sequence"/>
</dbReference>
<evidence type="ECO:0000259" key="7">
    <source>
        <dbReference type="Pfam" id="PF09822"/>
    </source>
</evidence>
<reference evidence="9" key="1">
    <citation type="journal article" date="2020" name="Appl. Environ. Microbiol.">
        <title>Medium-Chain Fatty Acid Synthesis by 'Candidatus Weimeria bifida' gen. nov., sp. nov., and 'Candidatus Pseudoramibacter fermentans' sp. nov.</title>
        <authorList>
            <person name="Scarborough M.J."/>
            <person name="Myers K.S."/>
            <person name="Donohue T.J."/>
            <person name="Noguera D.R."/>
        </authorList>
    </citation>
    <scope>NUCLEOTIDE SEQUENCE</scope>
    <source>
        <strain evidence="9">LCO1.1</strain>
    </source>
</reference>
<dbReference type="InterPro" id="IPR055396">
    <property type="entry name" value="DUF7088"/>
</dbReference>
<gene>
    <name evidence="9" type="ORF">FRC54_07190</name>
</gene>
<feature type="transmembrane region" description="Helical" evidence="6">
    <location>
        <begin position="12"/>
        <end position="33"/>
    </location>
</feature>
<evidence type="ECO:0000256" key="3">
    <source>
        <dbReference type="ARBA" id="ARBA00022692"/>
    </source>
</evidence>
<keyword evidence="4 6" id="KW-1133">Transmembrane helix</keyword>
<feature type="transmembrane region" description="Helical" evidence="6">
    <location>
        <begin position="90"/>
        <end position="116"/>
    </location>
</feature>
<dbReference type="GO" id="GO:0005886">
    <property type="term" value="C:plasma membrane"/>
    <property type="evidence" value="ECO:0007669"/>
    <property type="project" value="UniProtKB-SubCell"/>
</dbReference>
<feature type="transmembrane region" description="Helical" evidence="6">
    <location>
        <begin position="211"/>
        <end position="230"/>
    </location>
</feature>
<evidence type="ECO:0000256" key="5">
    <source>
        <dbReference type="ARBA" id="ARBA00023136"/>
    </source>
</evidence>
<evidence type="ECO:0000256" key="6">
    <source>
        <dbReference type="SAM" id="Phobius"/>
    </source>
</evidence>
<dbReference type="InterPro" id="IPR051449">
    <property type="entry name" value="ABC-2_transporter_component"/>
</dbReference>
<keyword evidence="3 6" id="KW-0812">Transmembrane</keyword>
<organism evidence="9 10">
    <name type="scientific">Candidatus Weimeria bifida</name>
    <dbReference type="NCBI Taxonomy" id="2599074"/>
    <lineage>
        <taxon>Bacteria</taxon>
        <taxon>Bacillati</taxon>
        <taxon>Bacillota</taxon>
        <taxon>Clostridia</taxon>
        <taxon>Lachnospirales</taxon>
        <taxon>Lachnospiraceae</taxon>
        <taxon>Candidatus Weimeria</taxon>
    </lineage>
</organism>
<evidence type="ECO:0000256" key="2">
    <source>
        <dbReference type="ARBA" id="ARBA00022475"/>
    </source>
</evidence>
<evidence type="ECO:0000313" key="9">
    <source>
        <dbReference type="EMBL" id="MQN01692.1"/>
    </source>
</evidence>
<feature type="transmembrane region" description="Helical" evidence="6">
    <location>
        <begin position="45"/>
        <end position="69"/>
    </location>
</feature>
<sequence>MKAIFKREFLSFFRGITGWLFLGLNLVVYGLYFTVYNLMQGIPSIAYAINGMSFIFLITVPILTMRVFAAERRDKTDQLTMTSPVGVGGIVLGKFLALACCFAIVVAFIAASPFILRIYGTVSLKESFTSVLGLLLYGLTLLAVGLFASALTPNVIVSAVVSFGLIFLGYISSSLVSALSLSGVPAKILGWYDFTTPLSDFLSGSLSLKNIVYFLTVIVLCLVLATQIILKRRYTISKKRLTVSAFSLVTIIAVIAAAIVGNFAMTKVPDKYAVHDMTKRKYYTLSDKTKNILSKLDKDVTIYCLAKKSSLTYDYEVTLKKTLDNYAADSDYVTVKYVDTTKNPTFASKYTDSELSSGSLIVVSGNRSRTIDTSDLYETQVDSSTYSQQVTGYDIEGQVTSAINYLNARNLEKIYLLSGHDEMSLSSTFTKTLTKLNAQTATLNFLKADSVPEDAAAVIIFGAQSDLSKNDVEKLDNYVSGGGKVFVALDVIKNSGLKNLNRFLTDNGIKATSGIVAETNENYYTQNQYYLLPKVNSTKASADVSGTLQVFMPFSVGLTKTNASGINYLNLAVTSDKAIAKNSLSDSNALQKAVSDTGTVKKEDGDAQGQFSLGLISINKKKGEVVAFGSAYTFSDEENQMVSGKNATLFSDVFSYLLPDDSKNSVSIPVKSIDSTTLTINASGIKIFGFLTGLILPLALIVCGIVVCIVRRKR</sequence>
<evidence type="ECO:0000256" key="1">
    <source>
        <dbReference type="ARBA" id="ARBA00004651"/>
    </source>
</evidence>
<feature type="domain" description="ABC-type uncharacterised transport system" evidence="7">
    <location>
        <begin position="413"/>
        <end position="638"/>
    </location>
</feature>
<dbReference type="Pfam" id="PF09822">
    <property type="entry name" value="ABC_transp_aux"/>
    <property type="match status" value="1"/>
</dbReference>
<keyword evidence="5 6" id="KW-0472">Membrane</keyword>
<feature type="transmembrane region" description="Helical" evidence="6">
    <location>
        <begin position="242"/>
        <end position="265"/>
    </location>
</feature>
<comment type="caution">
    <text evidence="9">The sequence shown here is derived from an EMBL/GenBank/DDBJ whole genome shotgun (WGS) entry which is preliminary data.</text>
</comment>
<feature type="transmembrane region" description="Helical" evidence="6">
    <location>
        <begin position="155"/>
        <end position="181"/>
    </location>
</feature>
<evidence type="ECO:0000259" key="8">
    <source>
        <dbReference type="Pfam" id="PF23357"/>
    </source>
</evidence>
<feature type="transmembrane region" description="Helical" evidence="6">
    <location>
        <begin position="687"/>
        <end position="710"/>
    </location>
</feature>
<feature type="domain" description="DUF7088" evidence="8">
    <location>
        <begin position="280"/>
        <end position="367"/>
    </location>
</feature>
<name>A0A6N7IZL0_9FIRM</name>
<dbReference type="AlphaFoldDB" id="A0A6N7IZL0"/>
<feature type="transmembrane region" description="Helical" evidence="6">
    <location>
        <begin position="128"/>
        <end position="148"/>
    </location>
</feature>
<accession>A0A6N7IZL0</accession>
<keyword evidence="2" id="KW-1003">Cell membrane</keyword>
<proteinExistence type="predicted"/>
<dbReference type="EMBL" id="VOGC01000006">
    <property type="protein sequence ID" value="MQN01692.1"/>
    <property type="molecule type" value="Genomic_DNA"/>
</dbReference>
<dbReference type="PANTHER" id="PTHR30294">
    <property type="entry name" value="MEMBRANE COMPONENT OF ABC TRANSPORTER YHHJ-RELATED"/>
    <property type="match status" value="1"/>
</dbReference>
<dbReference type="PANTHER" id="PTHR30294:SF29">
    <property type="entry name" value="MULTIDRUG ABC TRANSPORTER PERMEASE YBHS-RELATED"/>
    <property type="match status" value="1"/>
</dbReference>
<protein>
    <submittedName>
        <fullName evidence="9">Copper ABC transporter permease</fullName>
    </submittedName>
</protein>
<comment type="subcellular location">
    <subcellularLocation>
        <location evidence="1">Cell membrane</location>
        <topology evidence="1">Multi-pass membrane protein</topology>
    </subcellularLocation>
</comment>
<dbReference type="InterPro" id="IPR019196">
    <property type="entry name" value="ABC_transp_unknown"/>
</dbReference>
<keyword evidence="10" id="KW-1185">Reference proteome</keyword>
<evidence type="ECO:0000313" key="10">
    <source>
        <dbReference type="Proteomes" id="UP000460257"/>
    </source>
</evidence>
<dbReference type="Pfam" id="PF23357">
    <property type="entry name" value="DUF7088"/>
    <property type="match status" value="1"/>
</dbReference>